<evidence type="ECO:0008006" key="4">
    <source>
        <dbReference type="Google" id="ProtNLM"/>
    </source>
</evidence>
<feature type="transmembrane region" description="Helical" evidence="1">
    <location>
        <begin position="178"/>
        <end position="198"/>
    </location>
</feature>
<feature type="transmembrane region" description="Helical" evidence="1">
    <location>
        <begin position="63"/>
        <end position="86"/>
    </location>
</feature>
<feature type="transmembrane region" description="Helical" evidence="1">
    <location>
        <begin position="107"/>
        <end position="133"/>
    </location>
</feature>
<dbReference type="Proteomes" id="UP000182062">
    <property type="component" value="Unassembled WGS sequence"/>
</dbReference>
<keyword evidence="1" id="KW-0472">Membrane</keyword>
<comment type="caution">
    <text evidence="2">The sequence shown here is derived from an EMBL/GenBank/DDBJ whole genome shotgun (WGS) entry which is preliminary data.</text>
</comment>
<reference evidence="2 3" key="1">
    <citation type="submission" date="2016-09" db="EMBL/GenBank/DDBJ databases">
        <title>Bacillus aquimaris SAMM genome sequence reveals colonization and biosurfactant production capacities.</title>
        <authorList>
            <person name="Waghmode S.R."/>
            <person name="Suryavanshi M.V."/>
        </authorList>
    </citation>
    <scope>NUCLEOTIDE SEQUENCE [LARGE SCALE GENOMIC DNA]</scope>
    <source>
        <strain evidence="2 3">SAMM</strain>
    </source>
</reference>
<evidence type="ECO:0000313" key="3">
    <source>
        <dbReference type="Proteomes" id="UP000182062"/>
    </source>
</evidence>
<dbReference type="AlphaFoldDB" id="A0A1J6VY62"/>
<dbReference type="EMBL" id="MINN01000106">
    <property type="protein sequence ID" value="OIU70258.1"/>
    <property type="molecule type" value="Genomic_DNA"/>
</dbReference>
<feature type="transmembrane region" description="Helical" evidence="1">
    <location>
        <begin position="20"/>
        <end position="43"/>
    </location>
</feature>
<keyword evidence="1" id="KW-0812">Transmembrane</keyword>
<dbReference type="OrthoDB" id="1706490at2"/>
<keyword evidence="3" id="KW-1185">Reference proteome</keyword>
<sequence length="666" mass="77115">MPSRTSWINKELIMQSLRSVGWLGIVYFIGLLFALPIDILGKLTNPNLTYYNNIYENLFKMQYPIQMGLLFLIPVLLAVFLFRYLHVKHPADFIHSLPIKRDKIFHHALLTGLGILLIPILLNTLFLLVLYWITELNLYIDAADIFAWSGITLLMSFLFFLTGTFIAMVTGLSAVQGALTYIILLLPAGMFLLVTFSLKQLLFGYPTEYYYNIKIEEYSPIVKAAMLENKMISGWDALIYAGLTILFYVLALLLYKNRKIETASQPITFKLLQPIFKYSVTFCAMLVGGMYFTEVQGQGYWMWFGYVVGALIGYYVAEMILQKHWRVFHHWKGYVVYLLVIGAASFLFQFDLFQYEKKVPEAGSIKKAYVGYSYYDLFNNDSEIMVSSEDGFVPDIKRDPMLKKADSIKAVRNLHKAVIEKGETPAGYYDRMPAFFYYELEDGSTMVRSYEIEQGDLEEYYSALYETREYKEATNDIFQIDEEKIDKLTLHQEYTAGKTVTIVDPEEIKEAIDILKKEIYKESFDDQNRLSTFSVEVLLSNNQRTGISVRNTYDDFEQWLRDKGYLEKIKVTADDIDWIYVIDKKEHTRELMKADYPGDIFPSLKEQGTGLEINDKEKLNEILGKLSYDRQKDPYLVGIKYKGQPHVEVMGLTEADTPSFVKQAFE</sequence>
<gene>
    <name evidence="2" type="ORF">BHE18_11055</name>
</gene>
<evidence type="ECO:0000256" key="1">
    <source>
        <dbReference type="SAM" id="Phobius"/>
    </source>
</evidence>
<feature type="transmembrane region" description="Helical" evidence="1">
    <location>
        <begin position="333"/>
        <end position="350"/>
    </location>
</feature>
<name>A0A1J6VY62_9BACI</name>
<keyword evidence="1" id="KW-1133">Transmembrane helix</keyword>
<dbReference type="RefSeq" id="WP_071619393.1">
    <property type="nucleotide sequence ID" value="NZ_MINN01000106.1"/>
</dbReference>
<feature type="transmembrane region" description="Helical" evidence="1">
    <location>
        <begin position="275"/>
        <end position="293"/>
    </location>
</feature>
<protein>
    <recommendedName>
        <fullName evidence="4">ABC-2 type transport system permease protein</fullName>
    </recommendedName>
</protein>
<feature type="transmembrane region" description="Helical" evidence="1">
    <location>
        <begin position="145"/>
        <end position="166"/>
    </location>
</feature>
<feature type="transmembrane region" description="Helical" evidence="1">
    <location>
        <begin position="237"/>
        <end position="255"/>
    </location>
</feature>
<proteinExistence type="predicted"/>
<feature type="transmembrane region" description="Helical" evidence="1">
    <location>
        <begin position="299"/>
        <end position="321"/>
    </location>
</feature>
<organism evidence="2 3">
    <name type="scientific">Rossellomorea aquimaris</name>
    <dbReference type="NCBI Taxonomy" id="189382"/>
    <lineage>
        <taxon>Bacteria</taxon>
        <taxon>Bacillati</taxon>
        <taxon>Bacillota</taxon>
        <taxon>Bacilli</taxon>
        <taxon>Bacillales</taxon>
        <taxon>Bacillaceae</taxon>
        <taxon>Rossellomorea</taxon>
    </lineage>
</organism>
<accession>A0A1J6VY62</accession>
<evidence type="ECO:0000313" key="2">
    <source>
        <dbReference type="EMBL" id="OIU70258.1"/>
    </source>
</evidence>